<reference evidence="2" key="1">
    <citation type="submission" date="2014-11" db="EMBL/GenBank/DDBJ databases">
        <authorList>
            <person name="Amaro Gonzalez C."/>
        </authorList>
    </citation>
    <scope>NUCLEOTIDE SEQUENCE</scope>
</reference>
<evidence type="ECO:0000256" key="1">
    <source>
        <dbReference type="SAM" id="MobiDB-lite"/>
    </source>
</evidence>
<sequence length="74" mass="8610">MYIFMTPTQNNFGSHPKICRYICRYIFRIPSCEAGLYFLSLHGKQDQESNHQAEQTHGFRQGKSQDSIGEQLLL</sequence>
<protein>
    <submittedName>
        <fullName evidence="2">Uncharacterized protein</fullName>
    </submittedName>
</protein>
<dbReference type="EMBL" id="GBXM01023284">
    <property type="protein sequence ID" value="JAH85293.1"/>
    <property type="molecule type" value="Transcribed_RNA"/>
</dbReference>
<proteinExistence type="predicted"/>
<feature type="region of interest" description="Disordered" evidence="1">
    <location>
        <begin position="48"/>
        <end position="74"/>
    </location>
</feature>
<organism evidence="2">
    <name type="scientific">Anguilla anguilla</name>
    <name type="common">European freshwater eel</name>
    <name type="synonym">Muraena anguilla</name>
    <dbReference type="NCBI Taxonomy" id="7936"/>
    <lineage>
        <taxon>Eukaryota</taxon>
        <taxon>Metazoa</taxon>
        <taxon>Chordata</taxon>
        <taxon>Craniata</taxon>
        <taxon>Vertebrata</taxon>
        <taxon>Euteleostomi</taxon>
        <taxon>Actinopterygii</taxon>
        <taxon>Neopterygii</taxon>
        <taxon>Teleostei</taxon>
        <taxon>Anguilliformes</taxon>
        <taxon>Anguillidae</taxon>
        <taxon>Anguilla</taxon>
    </lineage>
</organism>
<reference evidence="2" key="2">
    <citation type="journal article" date="2015" name="Fish Shellfish Immunol.">
        <title>Early steps in the European eel (Anguilla anguilla)-Vibrio vulnificus interaction in the gills: Role of the RtxA13 toxin.</title>
        <authorList>
            <person name="Callol A."/>
            <person name="Pajuelo D."/>
            <person name="Ebbesson L."/>
            <person name="Teles M."/>
            <person name="MacKenzie S."/>
            <person name="Amaro C."/>
        </authorList>
    </citation>
    <scope>NUCLEOTIDE SEQUENCE</scope>
</reference>
<dbReference type="AlphaFoldDB" id="A0A0E9W764"/>
<name>A0A0E9W764_ANGAN</name>
<accession>A0A0E9W764</accession>
<evidence type="ECO:0000313" key="2">
    <source>
        <dbReference type="EMBL" id="JAH85293.1"/>
    </source>
</evidence>